<comment type="similarity">
    <text evidence="2">Belongs to the major facilitator superfamily. Sugar transporter (TC 2.A.1.1) family.</text>
</comment>
<dbReference type="FunFam" id="1.20.1250.20:FF:000134">
    <property type="entry name" value="MFS sugar transporter protein"/>
    <property type="match status" value="1"/>
</dbReference>
<feature type="transmembrane region" description="Helical" evidence="7">
    <location>
        <begin position="154"/>
        <end position="174"/>
    </location>
</feature>
<feature type="transmembrane region" description="Helical" evidence="7">
    <location>
        <begin position="406"/>
        <end position="428"/>
    </location>
</feature>
<gene>
    <name evidence="9" type="ORF">BCR38DRAFT_446176</name>
</gene>
<feature type="transmembrane region" description="Helical" evidence="7">
    <location>
        <begin position="186"/>
        <end position="209"/>
    </location>
</feature>
<keyword evidence="3" id="KW-0813">Transport</keyword>
<evidence type="ECO:0000256" key="2">
    <source>
        <dbReference type="ARBA" id="ARBA00010992"/>
    </source>
</evidence>
<dbReference type="AlphaFoldDB" id="A0A1Y2DJA6"/>
<dbReference type="PANTHER" id="PTHR48022">
    <property type="entry name" value="PLASTIDIC GLUCOSE TRANSPORTER 4"/>
    <property type="match status" value="1"/>
</dbReference>
<dbReference type="InterPro" id="IPR005828">
    <property type="entry name" value="MFS_sugar_transport-like"/>
</dbReference>
<reference evidence="9 10" key="1">
    <citation type="submission" date="2016-07" db="EMBL/GenBank/DDBJ databases">
        <title>Pervasive Adenine N6-methylation of Active Genes in Fungi.</title>
        <authorList>
            <consortium name="DOE Joint Genome Institute"/>
            <person name="Mondo S.J."/>
            <person name="Dannebaum R.O."/>
            <person name="Kuo R.C."/>
            <person name="Labutti K."/>
            <person name="Haridas S."/>
            <person name="Kuo A."/>
            <person name="Salamov A."/>
            <person name="Ahrendt S.R."/>
            <person name="Lipzen A."/>
            <person name="Sullivan W."/>
            <person name="Andreopoulos W.B."/>
            <person name="Clum A."/>
            <person name="Lindquist E."/>
            <person name="Daum C."/>
            <person name="Ramamoorthy G.K."/>
            <person name="Gryganskyi A."/>
            <person name="Culley D."/>
            <person name="Magnuson J.K."/>
            <person name="James T.Y."/>
            <person name="O'Malley M.A."/>
            <person name="Stajich J.E."/>
            <person name="Spatafora J.W."/>
            <person name="Visel A."/>
            <person name="Grigoriev I.V."/>
        </authorList>
    </citation>
    <scope>NUCLEOTIDE SEQUENCE [LARGE SCALE GENOMIC DNA]</scope>
    <source>
        <strain evidence="9 10">CBS 129021</strain>
    </source>
</reference>
<dbReference type="InterPro" id="IPR020846">
    <property type="entry name" value="MFS_dom"/>
</dbReference>
<proteinExistence type="inferred from homology"/>
<protein>
    <submittedName>
        <fullName evidence="9">Sugar transporter</fullName>
    </submittedName>
</protein>
<feature type="transmembrane region" description="Helical" evidence="7">
    <location>
        <begin position="97"/>
        <end position="122"/>
    </location>
</feature>
<organism evidence="9 10">
    <name type="scientific">Pseudomassariella vexata</name>
    <dbReference type="NCBI Taxonomy" id="1141098"/>
    <lineage>
        <taxon>Eukaryota</taxon>
        <taxon>Fungi</taxon>
        <taxon>Dikarya</taxon>
        <taxon>Ascomycota</taxon>
        <taxon>Pezizomycotina</taxon>
        <taxon>Sordariomycetes</taxon>
        <taxon>Xylariomycetidae</taxon>
        <taxon>Amphisphaeriales</taxon>
        <taxon>Pseudomassariaceae</taxon>
        <taxon>Pseudomassariella</taxon>
    </lineage>
</organism>
<dbReference type="SUPFAM" id="SSF103473">
    <property type="entry name" value="MFS general substrate transporter"/>
    <property type="match status" value="1"/>
</dbReference>
<evidence type="ECO:0000256" key="7">
    <source>
        <dbReference type="SAM" id="Phobius"/>
    </source>
</evidence>
<dbReference type="OrthoDB" id="65569at2759"/>
<evidence type="ECO:0000256" key="4">
    <source>
        <dbReference type="ARBA" id="ARBA00022692"/>
    </source>
</evidence>
<evidence type="ECO:0000256" key="6">
    <source>
        <dbReference type="ARBA" id="ARBA00023136"/>
    </source>
</evidence>
<dbReference type="Proteomes" id="UP000193689">
    <property type="component" value="Unassembled WGS sequence"/>
</dbReference>
<feature type="transmembrane region" description="Helical" evidence="7">
    <location>
        <begin position="129"/>
        <end position="148"/>
    </location>
</feature>
<evidence type="ECO:0000256" key="3">
    <source>
        <dbReference type="ARBA" id="ARBA00022448"/>
    </source>
</evidence>
<feature type="transmembrane region" description="Helical" evidence="7">
    <location>
        <begin position="449"/>
        <end position="470"/>
    </location>
</feature>
<evidence type="ECO:0000256" key="5">
    <source>
        <dbReference type="ARBA" id="ARBA00022989"/>
    </source>
</evidence>
<dbReference type="PANTHER" id="PTHR48022:SF70">
    <property type="entry name" value="MONOSACCHARIDE TRANSPORTER, PUTATIVE (AFU_ORTHOLOGUE AFUA_5G14540)-RELATED"/>
    <property type="match status" value="1"/>
</dbReference>
<keyword evidence="4 7" id="KW-0812">Transmembrane</keyword>
<dbReference type="EMBL" id="MCFJ01000014">
    <property type="protein sequence ID" value="ORY59292.1"/>
    <property type="molecule type" value="Genomic_DNA"/>
</dbReference>
<feature type="transmembrane region" description="Helical" evidence="7">
    <location>
        <begin position="348"/>
        <end position="369"/>
    </location>
</feature>
<feature type="domain" description="Major facilitator superfamily (MFS) profile" evidence="8">
    <location>
        <begin position="61"/>
        <end position="499"/>
    </location>
</feature>
<keyword evidence="5 7" id="KW-1133">Transmembrane helix</keyword>
<dbReference type="InterPro" id="IPR050360">
    <property type="entry name" value="MFS_Sugar_Transporters"/>
</dbReference>
<evidence type="ECO:0000313" key="10">
    <source>
        <dbReference type="Proteomes" id="UP000193689"/>
    </source>
</evidence>
<feature type="transmembrane region" description="Helical" evidence="7">
    <location>
        <begin position="376"/>
        <end position="400"/>
    </location>
</feature>
<dbReference type="Pfam" id="PF00083">
    <property type="entry name" value="Sugar_tr"/>
    <property type="match status" value="1"/>
</dbReference>
<name>A0A1Y2DJA6_9PEZI</name>
<accession>A0A1Y2DJA6</accession>
<dbReference type="PROSITE" id="PS50850">
    <property type="entry name" value="MFS"/>
    <property type="match status" value="1"/>
</dbReference>
<comment type="subcellular location">
    <subcellularLocation>
        <location evidence="1">Membrane</location>
        <topology evidence="1">Multi-pass membrane protein</topology>
    </subcellularLocation>
</comment>
<feature type="transmembrane region" description="Helical" evidence="7">
    <location>
        <begin position="476"/>
        <end position="495"/>
    </location>
</feature>
<sequence>MTTRRDVKTGVSLVAAVETAEKLGTTVDEVVAARLSEEDMMRISAESLNISSWTGLRICGIMFVMGCNQAGYGIDWAVVGGINAFDSWHDYFGFGEAGVILGTMNALMTIGTFVGAPFLALGDTFGRRGVNFVGNALVVAAALLQGLAPNLPCFFVGRLLLGFGTALCTAPQYMAEIAPVHLRGRLVGIFGACFQVGSIVMNAAMMGFTQWNSDWQWRAPLLLEGLFPFLVCVFIYILCPESPRYLVMKGKREQARHVVAKYMTTHNDENAPIVPLVLAQIEESLEESNTGVRAAWDYRIFFTKQVGYRTMVLLIYSLFQQWNGGGIIGNYLTPALATIGINDALDQLGINLGLTAVYFIFTVFGSYLIDIFRRRTLIFTGLVSIIIFQVATTITSWQYAQTESKATAYLTIVWMFLFQICSASFIATMHNLYPVEIISLPLRAKGMGLYAMFQGAAGVVNTYAISLGIVKLGYKIWAVYIAYNFIQLIASYFIFPETSKLSLEEIDRVFETKGTDPVKLSLKISKAKKEKAKVDRETERSEL</sequence>
<keyword evidence="10" id="KW-1185">Reference proteome</keyword>
<feature type="transmembrane region" description="Helical" evidence="7">
    <location>
        <begin position="306"/>
        <end position="328"/>
    </location>
</feature>
<keyword evidence="9" id="KW-0762">Sugar transport</keyword>
<dbReference type="Gene3D" id="1.20.1250.20">
    <property type="entry name" value="MFS general substrate transporter like domains"/>
    <property type="match status" value="1"/>
</dbReference>
<dbReference type="GeneID" id="63777286"/>
<comment type="caution">
    <text evidence="9">The sequence shown here is derived from an EMBL/GenBank/DDBJ whole genome shotgun (WGS) entry which is preliminary data.</text>
</comment>
<evidence type="ECO:0000259" key="8">
    <source>
        <dbReference type="PROSITE" id="PS50850"/>
    </source>
</evidence>
<feature type="transmembrane region" description="Helical" evidence="7">
    <location>
        <begin position="221"/>
        <end position="239"/>
    </location>
</feature>
<keyword evidence="6 7" id="KW-0472">Membrane</keyword>
<dbReference type="InParanoid" id="A0A1Y2DJA6"/>
<dbReference type="GO" id="GO:0016020">
    <property type="term" value="C:membrane"/>
    <property type="evidence" value="ECO:0007669"/>
    <property type="project" value="UniProtKB-SubCell"/>
</dbReference>
<evidence type="ECO:0000313" key="9">
    <source>
        <dbReference type="EMBL" id="ORY59292.1"/>
    </source>
</evidence>
<dbReference type="InterPro" id="IPR036259">
    <property type="entry name" value="MFS_trans_sf"/>
</dbReference>
<dbReference type="RefSeq" id="XP_040711986.1">
    <property type="nucleotide sequence ID" value="XM_040861074.1"/>
</dbReference>
<dbReference type="GO" id="GO:0005351">
    <property type="term" value="F:carbohydrate:proton symporter activity"/>
    <property type="evidence" value="ECO:0007669"/>
    <property type="project" value="TreeGrafter"/>
</dbReference>
<evidence type="ECO:0000256" key="1">
    <source>
        <dbReference type="ARBA" id="ARBA00004141"/>
    </source>
</evidence>